<dbReference type="Proteomes" id="UP000305131">
    <property type="component" value="Unassembled WGS sequence"/>
</dbReference>
<keyword evidence="3" id="KW-0813">Transport</keyword>
<dbReference type="Pfam" id="PF13458">
    <property type="entry name" value="Peripla_BP_6"/>
    <property type="match status" value="1"/>
</dbReference>
<reference evidence="6 7" key="1">
    <citation type="submission" date="2019-05" db="EMBL/GenBank/DDBJ databases">
        <authorList>
            <person name="Zhou X."/>
        </authorList>
    </citation>
    <scope>NUCLEOTIDE SEQUENCE [LARGE SCALE GENOMIC DNA]</scope>
    <source>
        <strain evidence="6 7">DSM 432</strain>
    </source>
</reference>
<evidence type="ECO:0000256" key="4">
    <source>
        <dbReference type="SAM" id="SignalP"/>
    </source>
</evidence>
<dbReference type="RefSeq" id="WP_138399062.1">
    <property type="nucleotide sequence ID" value="NZ_JBAFVI010000023.1"/>
</dbReference>
<dbReference type="Gene3D" id="3.40.50.2300">
    <property type="match status" value="2"/>
</dbReference>
<accession>A0A6C1KGU8</accession>
<dbReference type="AlphaFoldDB" id="A0A6C1KGU8"/>
<evidence type="ECO:0000313" key="6">
    <source>
        <dbReference type="EMBL" id="TLX43425.1"/>
    </source>
</evidence>
<evidence type="ECO:0000256" key="2">
    <source>
        <dbReference type="ARBA" id="ARBA00022729"/>
    </source>
</evidence>
<keyword evidence="2 4" id="KW-0732">Signal</keyword>
<dbReference type="EMBL" id="VAUP01000016">
    <property type="protein sequence ID" value="TLX43425.1"/>
    <property type="molecule type" value="Genomic_DNA"/>
</dbReference>
<dbReference type="GO" id="GO:0006865">
    <property type="term" value="P:amino acid transport"/>
    <property type="evidence" value="ECO:0007669"/>
    <property type="project" value="UniProtKB-KW"/>
</dbReference>
<dbReference type="InterPro" id="IPR028081">
    <property type="entry name" value="Leu-bd"/>
</dbReference>
<proteinExistence type="inferred from homology"/>
<organism evidence="6 7">
    <name type="scientific">Xanthobacter autotrophicus</name>
    <dbReference type="NCBI Taxonomy" id="280"/>
    <lineage>
        <taxon>Bacteria</taxon>
        <taxon>Pseudomonadati</taxon>
        <taxon>Pseudomonadota</taxon>
        <taxon>Alphaproteobacteria</taxon>
        <taxon>Hyphomicrobiales</taxon>
        <taxon>Xanthobacteraceae</taxon>
        <taxon>Xanthobacter</taxon>
    </lineage>
</organism>
<feature type="domain" description="Leucine-binding protein" evidence="5">
    <location>
        <begin position="34"/>
        <end position="369"/>
    </location>
</feature>
<dbReference type="GeneID" id="95773480"/>
<evidence type="ECO:0000259" key="5">
    <source>
        <dbReference type="Pfam" id="PF13458"/>
    </source>
</evidence>
<sequence>MRRSSIRCAGAAALIAAAMAAPGPARAQISDDAVRIGVLNDLSGQFADIGGKGAVLAVQMAADDFGGTVAGKRIEIVSADHQNKPDVAGAILRQWFDREGVDAVTGLPTSSVALAAQEIARDKKKTALIAGGATSDLTGKACSPYSIHWADDTYALANGTARAVTRAGGKTWFFLTADYAFGHAMERDAASAINTSGGKVLGSVRHPFATSDFSSFLLQAQASGAQVIGLANVGGDTGNAIKQAAEFGIVDSGQKLAGFLVFISDIHALGLKLAKGLLVSTGFYWDQNDASRAFARRFFEKTGRMPTKEQASGYAAVTHYLKAVAASGTDDAARVNAQMRQLPVDYFGHSGSIRPDGRVLYDLTLYEVKAPEESKGPWDYYKPLATLPAAEVFRPMSEGGCPLVKP</sequence>
<feature type="signal peptide" evidence="4">
    <location>
        <begin position="1"/>
        <end position="27"/>
    </location>
</feature>
<dbReference type="PANTHER" id="PTHR30483:SF6">
    <property type="entry name" value="PERIPLASMIC BINDING PROTEIN OF ABC TRANSPORTER FOR NATURAL AMINO ACIDS"/>
    <property type="match status" value="1"/>
</dbReference>
<keyword evidence="3" id="KW-0029">Amino-acid transport</keyword>
<gene>
    <name evidence="6" type="ORF">FBQ73_08450</name>
</gene>
<dbReference type="OrthoDB" id="5450279at2"/>
<evidence type="ECO:0000256" key="1">
    <source>
        <dbReference type="ARBA" id="ARBA00010062"/>
    </source>
</evidence>
<dbReference type="InterPro" id="IPR051010">
    <property type="entry name" value="BCAA_transport"/>
</dbReference>
<dbReference type="PANTHER" id="PTHR30483">
    <property type="entry name" value="LEUCINE-SPECIFIC-BINDING PROTEIN"/>
    <property type="match status" value="1"/>
</dbReference>
<dbReference type="InterPro" id="IPR028082">
    <property type="entry name" value="Peripla_BP_I"/>
</dbReference>
<evidence type="ECO:0000256" key="3">
    <source>
        <dbReference type="ARBA" id="ARBA00022970"/>
    </source>
</evidence>
<comment type="caution">
    <text evidence="6">The sequence shown here is derived from an EMBL/GenBank/DDBJ whole genome shotgun (WGS) entry which is preliminary data.</text>
</comment>
<feature type="chain" id="PRO_5025436182" evidence="4">
    <location>
        <begin position="28"/>
        <end position="406"/>
    </location>
</feature>
<dbReference type="CDD" id="cd06327">
    <property type="entry name" value="PBP1_SBP-like"/>
    <property type="match status" value="1"/>
</dbReference>
<dbReference type="SUPFAM" id="SSF53822">
    <property type="entry name" value="Periplasmic binding protein-like I"/>
    <property type="match status" value="1"/>
</dbReference>
<comment type="similarity">
    <text evidence="1">Belongs to the leucine-binding protein family.</text>
</comment>
<protein>
    <submittedName>
        <fullName evidence="6">ABC transporter substrate-binding protein</fullName>
    </submittedName>
</protein>
<name>A0A6C1KGU8_XANAU</name>
<evidence type="ECO:0000313" key="7">
    <source>
        <dbReference type="Proteomes" id="UP000305131"/>
    </source>
</evidence>